<dbReference type="EMBL" id="FNNP01000013">
    <property type="protein sequence ID" value="SDX86500.1"/>
    <property type="molecule type" value="Genomic_DNA"/>
</dbReference>
<keyword evidence="2" id="KW-1185">Reference proteome</keyword>
<sequence>MNDNLLFLDAAKASFSTRRSSHDPVAADNLSGSMIRDYGDLHDETRSTKYISTDAAKTLLEEERKRTMLFAIPFKKASLIRPLWTLEIHNDKGPRYVLQSRSQRSRPILAGTPSGVYGIAAEIGAEQVVLCMPKE</sequence>
<organism evidence="1 2">
    <name type="scientific">Ruegeria halocynthiae</name>
    <dbReference type="NCBI Taxonomy" id="985054"/>
    <lineage>
        <taxon>Bacteria</taxon>
        <taxon>Pseudomonadati</taxon>
        <taxon>Pseudomonadota</taxon>
        <taxon>Alphaproteobacteria</taxon>
        <taxon>Rhodobacterales</taxon>
        <taxon>Roseobacteraceae</taxon>
        <taxon>Ruegeria</taxon>
    </lineage>
</organism>
<reference evidence="2" key="1">
    <citation type="submission" date="2016-10" db="EMBL/GenBank/DDBJ databases">
        <authorList>
            <person name="Varghese N."/>
            <person name="Submissions S."/>
        </authorList>
    </citation>
    <scope>NUCLEOTIDE SEQUENCE [LARGE SCALE GENOMIC DNA]</scope>
    <source>
        <strain evidence="2">DSM 27839</strain>
    </source>
</reference>
<accession>A0A1H3F6E7</accession>
<gene>
    <name evidence="1" type="ORF">SAMN05444358_11371</name>
</gene>
<dbReference type="RefSeq" id="WP_143030631.1">
    <property type="nucleotide sequence ID" value="NZ_FNNP01000013.1"/>
</dbReference>
<dbReference type="Proteomes" id="UP000183400">
    <property type="component" value="Unassembled WGS sequence"/>
</dbReference>
<evidence type="ECO:0000313" key="1">
    <source>
        <dbReference type="EMBL" id="SDX86500.1"/>
    </source>
</evidence>
<dbReference type="AlphaFoldDB" id="A0A1H3F6E7"/>
<dbReference type="OrthoDB" id="9858856at2"/>
<proteinExistence type="predicted"/>
<name>A0A1H3F6E7_9RHOB</name>
<protein>
    <submittedName>
        <fullName evidence="1">Uncharacterized protein</fullName>
    </submittedName>
</protein>
<evidence type="ECO:0000313" key="2">
    <source>
        <dbReference type="Proteomes" id="UP000183400"/>
    </source>
</evidence>